<feature type="chain" id="PRO_5026320149" evidence="2">
    <location>
        <begin position="20"/>
        <end position="77"/>
    </location>
</feature>
<evidence type="ECO:0000256" key="2">
    <source>
        <dbReference type="SAM" id="SignalP"/>
    </source>
</evidence>
<dbReference type="EMBL" id="GIKN01002727">
    <property type="protein sequence ID" value="NIE45000.1"/>
    <property type="molecule type" value="Transcribed_RNA"/>
</dbReference>
<evidence type="ECO:0000256" key="1">
    <source>
        <dbReference type="SAM" id="MobiDB-lite"/>
    </source>
</evidence>
<feature type="compositionally biased region" description="Basic residues" evidence="1">
    <location>
        <begin position="55"/>
        <end position="66"/>
    </location>
</feature>
<sequence length="77" mass="8443">MHHPLPLVVVAVLFTMTLSIRFSVAEDMTESDTLSLARSGPEAHNQPESLGRVHVSARMKPRKSKGRSGASDLNHDH</sequence>
<accession>A0A6G5A4A7</accession>
<proteinExistence type="predicted"/>
<feature type="region of interest" description="Disordered" evidence="1">
    <location>
        <begin position="31"/>
        <end position="77"/>
    </location>
</feature>
<reference evidence="3" key="1">
    <citation type="submission" date="2020-03" db="EMBL/GenBank/DDBJ databases">
        <title>A transcriptome and proteome of the tick Rhipicephalus microplus shaped by the genetic composition of its hosts and developmental stage.</title>
        <authorList>
            <person name="Garcia G.R."/>
            <person name="Ribeiro J.M.C."/>
            <person name="Maruyama S.R."/>
            <person name="Gardinasse L.G."/>
            <person name="Nelson K."/>
            <person name="Ferreira B.R."/>
            <person name="Andrade T.G."/>
            <person name="Santos I.K.F.M."/>
        </authorList>
    </citation>
    <scope>NUCLEOTIDE SEQUENCE</scope>
    <source>
        <strain evidence="3">NSGR</strain>
        <tissue evidence="3">Salivary glands</tissue>
    </source>
</reference>
<feature type="signal peptide" evidence="2">
    <location>
        <begin position="1"/>
        <end position="19"/>
    </location>
</feature>
<evidence type="ECO:0000313" key="3">
    <source>
        <dbReference type="EMBL" id="NIE45000.1"/>
    </source>
</evidence>
<name>A0A6G5A4A7_RHIMP</name>
<dbReference type="AlphaFoldDB" id="A0A6G5A4A7"/>
<protein>
    <submittedName>
        <fullName evidence="3">Putative secreted protein</fullName>
    </submittedName>
</protein>
<organism evidence="3">
    <name type="scientific">Rhipicephalus microplus</name>
    <name type="common">Cattle tick</name>
    <name type="synonym">Boophilus microplus</name>
    <dbReference type="NCBI Taxonomy" id="6941"/>
    <lineage>
        <taxon>Eukaryota</taxon>
        <taxon>Metazoa</taxon>
        <taxon>Ecdysozoa</taxon>
        <taxon>Arthropoda</taxon>
        <taxon>Chelicerata</taxon>
        <taxon>Arachnida</taxon>
        <taxon>Acari</taxon>
        <taxon>Parasitiformes</taxon>
        <taxon>Ixodida</taxon>
        <taxon>Ixodoidea</taxon>
        <taxon>Ixodidae</taxon>
        <taxon>Rhipicephalinae</taxon>
        <taxon>Rhipicephalus</taxon>
        <taxon>Boophilus</taxon>
    </lineage>
</organism>
<keyword evidence="2" id="KW-0732">Signal</keyword>